<keyword evidence="2" id="KW-1133">Transmembrane helix</keyword>
<name>A0AA89C7S2_PINIB</name>
<evidence type="ECO:0000259" key="3">
    <source>
        <dbReference type="PROSITE" id="PS51484"/>
    </source>
</evidence>
<evidence type="ECO:0000256" key="2">
    <source>
        <dbReference type="SAM" id="Phobius"/>
    </source>
</evidence>
<proteinExistence type="predicted"/>
<dbReference type="EMBL" id="VSWD01000005">
    <property type="protein sequence ID" value="KAK3103038.1"/>
    <property type="molecule type" value="Genomic_DNA"/>
</dbReference>
<dbReference type="InterPro" id="IPR055401">
    <property type="entry name" value="CEMIP_beta-hel_dom"/>
</dbReference>
<dbReference type="InterPro" id="IPR019316">
    <property type="entry name" value="G8_domain"/>
</dbReference>
<evidence type="ECO:0000256" key="1">
    <source>
        <dbReference type="ARBA" id="ARBA00023180"/>
    </source>
</evidence>
<dbReference type="PROSITE" id="PS51484">
    <property type="entry name" value="G8"/>
    <property type="match status" value="1"/>
</dbReference>
<keyword evidence="2" id="KW-0472">Membrane</keyword>
<comment type="caution">
    <text evidence="4">The sequence shown here is derived from an EMBL/GenBank/DDBJ whole genome shotgun (WGS) entry which is preliminary data.</text>
</comment>
<protein>
    <recommendedName>
        <fullName evidence="3">G8 domain-containing protein</fullName>
    </recommendedName>
</protein>
<keyword evidence="1" id="KW-0325">Glycoprotein</keyword>
<sequence length="650" mass="72725">MFYKGSEPEGDKKTPGALQLLNVGGFYVRRRQKSLPVDNDNVTISSPVLVDTALPDLFSITIQNGGKLVFSRFDNHDLSVHYILIDDGGEMHIGSEDCQFEKYVTISLLGEPDEPIDIPGFGQKFIGVRENGVLELHGKDKLSWTKVSKTVSQTDPDQLVKFSHLEKDDVMKAPGLNIYRFQKDGTVIDSIHEPISRNQNKVNQAIARMEVFMDGIQNGDVVAIATQGEVIRKASLDLSGLVSKFDEVLGAHSLGDVVKGSAYAYIGILGDDASVDEDLQFENNKRAHASVTLKLDQFNTRFTVHSVNHKRGRKFADFVVTDVQEEEPIIEVVDDASSWTKGDRVFITSTDYDWKQVEEFTLLDCPQCSVNQIKLNEPIANTHFGEIYKNVDMRAEVGLMSRHIIIQGIVTRGNSNGGHVKILDNVCYNTFGHGFFIEDGGEKYTHIEGNLGLGQKSWKGLIGQVGTTGTIPTDKTPVTFWITNPLQILKNNVAAGGDGVGMWFVYPDEPTGPSRNLSLMADKEARHTPVEEFYNNVAHSYIKAGLFVDNIEQDDLTVKGYNQYDPREVPTDFNSQRVPAIFTRLTGINIYLLQILVYILSIAFFGYSCVFFIVRVCLCSWTYTLYISAYKNRRQNAWIRGGWMVLRRAS</sequence>
<evidence type="ECO:0000313" key="5">
    <source>
        <dbReference type="Proteomes" id="UP001186944"/>
    </source>
</evidence>
<dbReference type="PANTHER" id="PTHR15535:SF17">
    <property type="entry name" value="TRANSMEMBRANE PROTEIN"/>
    <property type="match status" value="1"/>
</dbReference>
<dbReference type="Pfam" id="PF24606">
    <property type="entry name" value="CEMIP_beta-hel"/>
    <property type="match status" value="1"/>
</dbReference>
<evidence type="ECO:0000313" key="4">
    <source>
        <dbReference type="EMBL" id="KAK3103038.1"/>
    </source>
</evidence>
<feature type="transmembrane region" description="Helical" evidence="2">
    <location>
        <begin position="595"/>
        <end position="626"/>
    </location>
</feature>
<dbReference type="SMART" id="SM01225">
    <property type="entry name" value="G8"/>
    <property type="match status" value="1"/>
</dbReference>
<gene>
    <name evidence="4" type="ORF">FSP39_015947</name>
</gene>
<keyword evidence="2" id="KW-0812">Transmembrane</keyword>
<keyword evidence="5" id="KW-1185">Reference proteome</keyword>
<accession>A0AA89C7S2</accession>
<reference evidence="4" key="1">
    <citation type="submission" date="2019-08" db="EMBL/GenBank/DDBJ databases">
        <title>The improved chromosome-level genome for the pearl oyster Pinctada fucata martensii using PacBio sequencing and Hi-C.</title>
        <authorList>
            <person name="Zheng Z."/>
        </authorList>
    </citation>
    <scope>NUCLEOTIDE SEQUENCE</scope>
    <source>
        <strain evidence="4">ZZ-2019</strain>
        <tissue evidence="4">Adductor muscle</tissue>
    </source>
</reference>
<dbReference type="AlphaFoldDB" id="A0AA89C7S2"/>
<feature type="domain" description="G8" evidence="3">
    <location>
        <begin position="25"/>
        <end position="149"/>
    </location>
</feature>
<organism evidence="4 5">
    <name type="scientific">Pinctada imbricata</name>
    <name type="common">Atlantic pearl-oyster</name>
    <name type="synonym">Pinctada martensii</name>
    <dbReference type="NCBI Taxonomy" id="66713"/>
    <lineage>
        <taxon>Eukaryota</taxon>
        <taxon>Metazoa</taxon>
        <taxon>Spiralia</taxon>
        <taxon>Lophotrochozoa</taxon>
        <taxon>Mollusca</taxon>
        <taxon>Bivalvia</taxon>
        <taxon>Autobranchia</taxon>
        <taxon>Pteriomorphia</taxon>
        <taxon>Pterioida</taxon>
        <taxon>Pterioidea</taxon>
        <taxon>Pteriidae</taxon>
        <taxon>Pinctada</taxon>
    </lineage>
</organism>
<dbReference type="Proteomes" id="UP001186944">
    <property type="component" value="Unassembled WGS sequence"/>
</dbReference>
<dbReference type="PANTHER" id="PTHR15535">
    <property type="entry name" value="TRANSMEMBRANE PROTEIN 2-RELATED"/>
    <property type="match status" value="1"/>
</dbReference>
<dbReference type="InterPro" id="IPR052252">
    <property type="entry name" value="CEMIP/CEMIP2"/>
</dbReference>
<dbReference type="Pfam" id="PF10162">
    <property type="entry name" value="G8"/>
    <property type="match status" value="1"/>
</dbReference>